<keyword evidence="3 6" id="KW-0808">Transferase</keyword>
<keyword evidence="9" id="KW-1185">Reference proteome</keyword>
<feature type="compositionally biased region" description="Low complexity" evidence="7">
    <location>
        <begin position="12"/>
        <end position="22"/>
    </location>
</feature>
<evidence type="ECO:0000313" key="9">
    <source>
        <dbReference type="Proteomes" id="UP000638848"/>
    </source>
</evidence>
<gene>
    <name evidence="8" type="ORF">GCM10011374_27990</name>
</gene>
<evidence type="ECO:0000256" key="4">
    <source>
        <dbReference type="ARBA" id="ARBA00022723"/>
    </source>
</evidence>
<dbReference type="SFLD" id="SFLDS00005">
    <property type="entry name" value="Isoprenoid_Synthase_Type_I"/>
    <property type="match status" value="1"/>
</dbReference>
<dbReference type="EMBL" id="BMEQ01000016">
    <property type="protein sequence ID" value="GGG63058.1"/>
    <property type="molecule type" value="Genomic_DNA"/>
</dbReference>
<dbReference type="AlphaFoldDB" id="A0A917GZY2"/>
<dbReference type="Proteomes" id="UP000638848">
    <property type="component" value="Unassembled WGS sequence"/>
</dbReference>
<dbReference type="Pfam" id="PF00348">
    <property type="entry name" value="polyprenyl_synt"/>
    <property type="match status" value="1"/>
</dbReference>
<keyword evidence="4" id="KW-0479">Metal-binding</keyword>
<dbReference type="InterPro" id="IPR033749">
    <property type="entry name" value="Polyprenyl_synt_CS"/>
</dbReference>
<dbReference type="InterPro" id="IPR000092">
    <property type="entry name" value="Polyprenyl_synt"/>
</dbReference>
<dbReference type="InterPro" id="IPR008949">
    <property type="entry name" value="Isoprenoid_synthase_dom_sf"/>
</dbReference>
<evidence type="ECO:0000256" key="2">
    <source>
        <dbReference type="ARBA" id="ARBA00006706"/>
    </source>
</evidence>
<dbReference type="PROSITE" id="PS00723">
    <property type="entry name" value="POLYPRENYL_SYNTHASE_1"/>
    <property type="match status" value="1"/>
</dbReference>
<keyword evidence="5" id="KW-0460">Magnesium</keyword>
<dbReference type="GO" id="GO:0008299">
    <property type="term" value="P:isoprenoid biosynthetic process"/>
    <property type="evidence" value="ECO:0007669"/>
    <property type="project" value="InterPro"/>
</dbReference>
<dbReference type="SUPFAM" id="SSF48576">
    <property type="entry name" value="Terpenoid synthases"/>
    <property type="match status" value="1"/>
</dbReference>
<evidence type="ECO:0000313" key="8">
    <source>
        <dbReference type="EMBL" id="GGG63058.1"/>
    </source>
</evidence>
<comment type="cofactor">
    <cofactor evidence="1">
        <name>Mg(2+)</name>
        <dbReference type="ChEBI" id="CHEBI:18420"/>
    </cofactor>
</comment>
<dbReference type="RefSeq" id="WP_188538261.1">
    <property type="nucleotide sequence ID" value="NZ_BMEQ01000016.1"/>
</dbReference>
<sequence>MTSPPLPHSSHAPGAADPAGPGFRAEDERYVGRLHAGLEDFFAEQRAVLDGISPDALPLLEAVAALSSGGKRLRARLCYWGWRAAGGDPEDPAVALAGAALELFQSAALIHDDVIDRSDTRRGAPSVHRRFEGLHARHGWTLDGPAFGVASAILAGDLCLSWSEQLFARAAAALPGTGRARAVFDLMRSEVMVGQYLDVQGEVAGAGQDREGAVQRALDVIRYKSAKYSVEHPVVLGAALAGAQEPDLERCSAFALPLGEAFQLRDDVLGVFGDPATTGKPAGDDLREGKRTVLVGFVRRRGSEEQIAELEAALGRPDLAEEDVERLRGLITACGALQATEELIDSLSEQAFAALERLDAEPVARAALRALATAAVRRAA</sequence>
<accession>A0A917GZY2</accession>
<reference evidence="8" key="2">
    <citation type="submission" date="2020-09" db="EMBL/GenBank/DDBJ databases">
        <authorList>
            <person name="Sun Q."/>
            <person name="Zhou Y."/>
        </authorList>
    </citation>
    <scope>NUCLEOTIDE SEQUENCE</scope>
    <source>
        <strain evidence="8">CGMCC 1.12187</strain>
    </source>
</reference>
<reference evidence="8" key="1">
    <citation type="journal article" date="2014" name="Int. J. Syst. Evol. Microbiol.">
        <title>Complete genome sequence of Corynebacterium casei LMG S-19264T (=DSM 44701T), isolated from a smear-ripened cheese.</title>
        <authorList>
            <consortium name="US DOE Joint Genome Institute (JGI-PGF)"/>
            <person name="Walter F."/>
            <person name="Albersmeier A."/>
            <person name="Kalinowski J."/>
            <person name="Ruckert C."/>
        </authorList>
    </citation>
    <scope>NUCLEOTIDE SEQUENCE</scope>
    <source>
        <strain evidence="8">CGMCC 1.12187</strain>
    </source>
</reference>
<name>A0A917GZY2_9MICC</name>
<comment type="caution">
    <text evidence="8">The sequence shown here is derived from an EMBL/GenBank/DDBJ whole genome shotgun (WGS) entry which is preliminary data.</text>
</comment>
<organism evidence="8 9">
    <name type="scientific">Kocuria dechangensis</name>
    <dbReference type="NCBI Taxonomy" id="1176249"/>
    <lineage>
        <taxon>Bacteria</taxon>
        <taxon>Bacillati</taxon>
        <taxon>Actinomycetota</taxon>
        <taxon>Actinomycetes</taxon>
        <taxon>Micrococcales</taxon>
        <taxon>Micrococcaceae</taxon>
        <taxon>Kocuria</taxon>
    </lineage>
</organism>
<dbReference type="GO" id="GO:0004659">
    <property type="term" value="F:prenyltransferase activity"/>
    <property type="evidence" value="ECO:0007669"/>
    <property type="project" value="InterPro"/>
</dbReference>
<evidence type="ECO:0000256" key="5">
    <source>
        <dbReference type="ARBA" id="ARBA00022842"/>
    </source>
</evidence>
<evidence type="ECO:0000256" key="6">
    <source>
        <dbReference type="RuleBase" id="RU004466"/>
    </source>
</evidence>
<evidence type="ECO:0000256" key="1">
    <source>
        <dbReference type="ARBA" id="ARBA00001946"/>
    </source>
</evidence>
<evidence type="ECO:0000256" key="3">
    <source>
        <dbReference type="ARBA" id="ARBA00022679"/>
    </source>
</evidence>
<dbReference type="PANTHER" id="PTHR12001">
    <property type="entry name" value="GERANYLGERANYL PYROPHOSPHATE SYNTHASE"/>
    <property type="match status" value="1"/>
</dbReference>
<dbReference type="GO" id="GO:0046872">
    <property type="term" value="F:metal ion binding"/>
    <property type="evidence" value="ECO:0007669"/>
    <property type="project" value="UniProtKB-KW"/>
</dbReference>
<dbReference type="PROSITE" id="PS00444">
    <property type="entry name" value="POLYPRENYL_SYNTHASE_2"/>
    <property type="match status" value="1"/>
</dbReference>
<protein>
    <submittedName>
        <fullName evidence="8">Geranylgeranyl pyrophosphate synthase</fullName>
    </submittedName>
</protein>
<comment type="similarity">
    <text evidence="2 6">Belongs to the FPP/GGPP synthase family.</text>
</comment>
<dbReference type="PANTHER" id="PTHR12001:SF85">
    <property type="entry name" value="SHORT CHAIN ISOPRENYL DIPHOSPHATE SYNTHASE"/>
    <property type="match status" value="1"/>
</dbReference>
<dbReference type="Gene3D" id="1.10.600.10">
    <property type="entry name" value="Farnesyl Diphosphate Synthase"/>
    <property type="match status" value="1"/>
</dbReference>
<evidence type="ECO:0000256" key="7">
    <source>
        <dbReference type="SAM" id="MobiDB-lite"/>
    </source>
</evidence>
<feature type="region of interest" description="Disordered" evidence="7">
    <location>
        <begin position="1"/>
        <end position="23"/>
    </location>
</feature>
<dbReference type="CDD" id="cd00685">
    <property type="entry name" value="Trans_IPPS_HT"/>
    <property type="match status" value="1"/>
</dbReference>
<proteinExistence type="inferred from homology"/>